<dbReference type="GO" id="GO:0050311">
    <property type="term" value="F:sulfite reductase (ferredoxin) activity"/>
    <property type="evidence" value="ECO:0007669"/>
    <property type="project" value="TreeGrafter"/>
</dbReference>
<dbReference type="PROSITE" id="PS00198">
    <property type="entry name" value="4FE4S_FER_1"/>
    <property type="match status" value="1"/>
</dbReference>
<evidence type="ECO:0000256" key="1">
    <source>
        <dbReference type="ARBA" id="ARBA00022485"/>
    </source>
</evidence>
<proteinExistence type="predicted"/>
<keyword evidence="4" id="KW-0411">Iron-sulfur</keyword>
<dbReference type="SUPFAM" id="SSF55124">
    <property type="entry name" value="Nitrite/Sulfite reductase N-terminal domain-like"/>
    <property type="match status" value="1"/>
</dbReference>
<evidence type="ECO:0000259" key="5">
    <source>
        <dbReference type="PROSITE" id="PS51379"/>
    </source>
</evidence>
<dbReference type="InterPro" id="IPR017896">
    <property type="entry name" value="4Fe4S_Fe-S-bd"/>
</dbReference>
<keyword evidence="1" id="KW-0004">4Fe-4S</keyword>
<dbReference type="GO" id="GO:0000103">
    <property type="term" value="P:sulfate assimilation"/>
    <property type="evidence" value="ECO:0007669"/>
    <property type="project" value="TreeGrafter"/>
</dbReference>
<dbReference type="Gene3D" id="3.30.413.10">
    <property type="entry name" value="Sulfite Reductase Hemoprotein, domain 1"/>
    <property type="match status" value="1"/>
</dbReference>
<dbReference type="PANTHER" id="PTHR11493:SF54">
    <property type="entry name" value="ANAEROBIC SULFITE REDUCTASE SUBUNIT C"/>
    <property type="match status" value="1"/>
</dbReference>
<accession>A0A1M4SK41</accession>
<dbReference type="GO" id="GO:0051539">
    <property type="term" value="F:4 iron, 4 sulfur cluster binding"/>
    <property type="evidence" value="ECO:0007669"/>
    <property type="project" value="UniProtKB-KW"/>
</dbReference>
<keyword evidence="7" id="KW-1185">Reference proteome</keyword>
<dbReference type="InterPro" id="IPR017900">
    <property type="entry name" value="4Fe4S_Fe_S_CS"/>
</dbReference>
<keyword evidence="3" id="KW-0408">Iron</keyword>
<dbReference type="Proteomes" id="UP000184035">
    <property type="component" value="Unassembled WGS sequence"/>
</dbReference>
<dbReference type="Gene3D" id="3.90.480.10">
    <property type="entry name" value="Sulfite Reductase Hemoprotein,Domain 2"/>
    <property type="match status" value="1"/>
</dbReference>
<dbReference type="RefSeq" id="WP_083573407.1">
    <property type="nucleotide sequence ID" value="NZ_FQVM01000001.1"/>
</dbReference>
<gene>
    <name evidence="6" type="ORF">SAMN05443638_10162</name>
</gene>
<dbReference type="InterPro" id="IPR036136">
    <property type="entry name" value="Nit/Sulf_reduc_fer-like_dom_sf"/>
</dbReference>
<dbReference type="SUPFAM" id="SSF56014">
    <property type="entry name" value="Nitrite and sulphite reductase 4Fe-4S domain-like"/>
    <property type="match status" value="1"/>
</dbReference>
<dbReference type="InterPro" id="IPR045854">
    <property type="entry name" value="NO2/SO3_Rdtase_4Fe4S_sf"/>
</dbReference>
<dbReference type="EMBL" id="FQVM01000001">
    <property type="protein sequence ID" value="SHE32528.1"/>
    <property type="molecule type" value="Genomic_DNA"/>
</dbReference>
<evidence type="ECO:0000256" key="2">
    <source>
        <dbReference type="ARBA" id="ARBA00022723"/>
    </source>
</evidence>
<evidence type="ECO:0000256" key="4">
    <source>
        <dbReference type="ARBA" id="ARBA00023014"/>
    </source>
</evidence>
<dbReference type="GO" id="GO:0046872">
    <property type="term" value="F:metal ion binding"/>
    <property type="evidence" value="ECO:0007669"/>
    <property type="project" value="UniProtKB-KW"/>
</dbReference>
<dbReference type="PANTHER" id="PTHR11493">
    <property type="entry name" value="SULFITE REDUCTASE [NADPH] SUBUNIT BETA-RELATED"/>
    <property type="match status" value="1"/>
</dbReference>
<dbReference type="GO" id="GO:0016002">
    <property type="term" value="F:sulfite reductase activity"/>
    <property type="evidence" value="ECO:0007669"/>
    <property type="project" value="TreeGrafter"/>
</dbReference>
<dbReference type="InterPro" id="IPR006067">
    <property type="entry name" value="NO2/SO3_Rdtase_4Fe4S_dom"/>
</dbReference>
<dbReference type="Gene3D" id="3.30.70.20">
    <property type="match status" value="1"/>
</dbReference>
<dbReference type="Pfam" id="PF03460">
    <property type="entry name" value="NIR_SIR_ferr"/>
    <property type="match status" value="1"/>
</dbReference>
<protein>
    <submittedName>
        <fullName evidence="6">Dissimilatory sulfite reductase (Desulfoviridin), alpha and beta subunits</fullName>
    </submittedName>
</protein>
<evidence type="ECO:0000313" key="7">
    <source>
        <dbReference type="Proteomes" id="UP000184035"/>
    </source>
</evidence>
<dbReference type="InterPro" id="IPR045169">
    <property type="entry name" value="NO2/SO3_Rdtase_4Fe4S_prot"/>
</dbReference>
<name>A0A1M4SK41_9CLOT</name>
<dbReference type="Pfam" id="PF01077">
    <property type="entry name" value="NIR_SIR"/>
    <property type="match status" value="1"/>
</dbReference>
<evidence type="ECO:0000313" key="6">
    <source>
        <dbReference type="EMBL" id="SHE32528.1"/>
    </source>
</evidence>
<dbReference type="PROSITE" id="PS51379">
    <property type="entry name" value="4FE4S_FER_2"/>
    <property type="match status" value="2"/>
</dbReference>
<dbReference type="GO" id="GO:0020037">
    <property type="term" value="F:heme binding"/>
    <property type="evidence" value="ECO:0007669"/>
    <property type="project" value="InterPro"/>
</dbReference>
<dbReference type="SUPFAM" id="SSF54862">
    <property type="entry name" value="4Fe-4S ferredoxins"/>
    <property type="match status" value="1"/>
</dbReference>
<evidence type="ECO:0000256" key="3">
    <source>
        <dbReference type="ARBA" id="ARBA00023004"/>
    </source>
</evidence>
<dbReference type="Pfam" id="PF00037">
    <property type="entry name" value="Fer4"/>
    <property type="match status" value="1"/>
</dbReference>
<organism evidence="6 7">
    <name type="scientific">Clostridium fallax</name>
    <dbReference type="NCBI Taxonomy" id="1533"/>
    <lineage>
        <taxon>Bacteria</taxon>
        <taxon>Bacillati</taxon>
        <taxon>Bacillota</taxon>
        <taxon>Clostridia</taxon>
        <taxon>Eubacteriales</taxon>
        <taxon>Clostridiaceae</taxon>
        <taxon>Clostridium</taxon>
    </lineage>
</organism>
<reference evidence="6 7" key="1">
    <citation type="submission" date="2016-11" db="EMBL/GenBank/DDBJ databases">
        <authorList>
            <person name="Jaros S."/>
            <person name="Januszkiewicz K."/>
            <person name="Wedrychowicz H."/>
        </authorList>
    </citation>
    <scope>NUCLEOTIDE SEQUENCE [LARGE SCALE GENOMIC DNA]</scope>
    <source>
        <strain evidence="6 7">DSM 2631</strain>
    </source>
</reference>
<sequence>MNKCILDKEKLELKGRGILPQKQEGYFAIRFISKAGYFNTDEMTALTNIAKEYGNGNIGLTSRLTIEIPYIKYENLEKVLKEAKSNGLVVGGGGPTVRAILTCKGTVCTHGLIDTNHIALEIEERFFGKKLPHKFKIAVLGCNNSYGKAQVNDIGILPIKKVHILEENCILCDKCVKFCKYDGMKKENNKIVISNEKCISCGKCIKVCPTKAIEGEEIEFLIFLGGRLGRKARLATPINKSFKREEIINAVDKIIKYFESQANKNERFADVIERIGLKSVEEEILNSL</sequence>
<keyword evidence="2" id="KW-0479">Metal-binding</keyword>
<dbReference type="InterPro" id="IPR005117">
    <property type="entry name" value="NiRdtase/SiRdtase_haem-b_fer"/>
</dbReference>
<feature type="domain" description="4Fe-4S ferredoxin-type" evidence="5">
    <location>
        <begin position="189"/>
        <end position="218"/>
    </location>
</feature>
<dbReference type="AlphaFoldDB" id="A0A1M4SK41"/>
<dbReference type="STRING" id="1533.SAMN05443638_10162"/>
<dbReference type="GO" id="GO:0009337">
    <property type="term" value="C:sulfite reductase complex (NADPH)"/>
    <property type="evidence" value="ECO:0007669"/>
    <property type="project" value="TreeGrafter"/>
</dbReference>
<feature type="domain" description="4Fe-4S ferredoxin-type" evidence="5">
    <location>
        <begin position="160"/>
        <end position="188"/>
    </location>
</feature>
<dbReference type="OrthoDB" id="9800558at2"/>